<name>A0A6M2DBL6_RHIMP</name>
<proteinExistence type="predicted"/>
<dbReference type="AlphaFoldDB" id="A0A6M2DBL6"/>
<sequence>MLKVFGCVLYLSAMLLSLKNCHLRKQHSSMFRILDTKLYTLTKALHVYGKYKGENKLPLLATSPSKLTVL</sequence>
<evidence type="ECO:0000256" key="1">
    <source>
        <dbReference type="SAM" id="SignalP"/>
    </source>
</evidence>
<evidence type="ECO:0000313" key="2">
    <source>
        <dbReference type="EMBL" id="NOV43555.1"/>
    </source>
</evidence>
<accession>A0A6M2DBL6</accession>
<organism evidence="2">
    <name type="scientific">Rhipicephalus microplus</name>
    <name type="common">Cattle tick</name>
    <name type="synonym">Boophilus microplus</name>
    <dbReference type="NCBI Taxonomy" id="6941"/>
    <lineage>
        <taxon>Eukaryota</taxon>
        <taxon>Metazoa</taxon>
        <taxon>Ecdysozoa</taxon>
        <taxon>Arthropoda</taxon>
        <taxon>Chelicerata</taxon>
        <taxon>Arachnida</taxon>
        <taxon>Acari</taxon>
        <taxon>Parasitiformes</taxon>
        <taxon>Ixodida</taxon>
        <taxon>Ixodoidea</taxon>
        <taxon>Ixodidae</taxon>
        <taxon>Rhipicephalinae</taxon>
        <taxon>Rhipicephalus</taxon>
        <taxon>Boophilus</taxon>
    </lineage>
</organism>
<feature type="signal peptide" evidence="1">
    <location>
        <begin position="1"/>
        <end position="17"/>
    </location>
</feature>
<protein>
    <submittedName>
        <fullName evidence="2">Putative secreted protein ovary overexpressed</fullName>
    </submittedName>
</protein>
<dbReference type="EMBL" id="GHWJ01010818">
    <property type="protein sequence ID" value="NOV43555.1"/>
    <property type="molecule type" value="Transcribed_RNA"/>
</dbReference>
<keyword evidence="1" id="KW-0732">Signal</keyword>
<reference evidence="2" key="1">
    <citation type="submission" date="2019-09" db="EMBL/GenBank/DDBJ databases">
        <title>Organ-specific transcriptomic study of the physiology of the cattle tick, Rhipicephalus microplus.</title>
        <authorList>
            <person name="Tirloni L."/>
            <person name="Braz G."/>
            <person name="Gandara A.C.P."/>
            <person name="Sabadin G.A."/>
            <person name="da Silva R.M."/>
            <person name="Guizzo M.G."/>
            <person name="Machado J.A."/>
            <person name="Costa E.P."/>
            <person name="Gomes H.F."/>
            <person name="Moraes J."/>
            <person name="Mota M.B.S."/>
            <person name="Mesquita R.D."/>
            <person name="Alvarenga P.H."/>
            <person name="Alves F."/>
            <person name="Seixas A."/>
            <person name="da Fonseca R.N."/>
            <person name="Fogaca A."/>
            <person name="Logullo C."/>
            <person name="Tanaka A."/>
            <person name="Daffre S."/>
            <person name="Termignoni C."/>
            <person name="Vaz I.S.Jr."/>
            <person name="Oliveira P.L."/>
            <person name="Ribeiro J.M."/>
        </authorList>
    </citation>
    <scope>NUCLEOTIDE SEQUENCE</scope>
    <source>
        <strain evidence="2">Porto Alegre</strain>
    </source>
</reference>
<feature type="chain" id="PRO_5026754458" evidence="1">
    <location>
        <begin position="18"/>
        <end position="70"/>
    </location>
</feature>